<dbReference type="CDD" id="cd18084">
    <property type="entry name" value="RsmE-like"/>
    <property type="match status" value="1"/>
</dbReference>
<dbReference type="NCBIfam" id="TIGR00046">
    <property type="entry name" value="RsmE family RNA methyltransferase"/>
    <property type="match status" value="1"/>
</dbReference>
<dbReference type="InterPro" id="IPR015947">
    <property type="entry name" value="PUA-like_sf"/>
</dbReference>
<keyword evidence="5 12" id="KW-0963">Cytoplasm</keyword>
<proteinExistence type="inferred from homology"/>
<evidence type="ECO:0000256" key="4">
    <source>
        <dbReference type="ARBA" id="ARBA00013673"/>
    </source>
</evidence>
<dbReference type="InterPro" id="IPR046886">
    <property type="entry name" value="RsmE_MTase_dom"/>
</dbReference>
<dbReference type="PIRSF" id="PIRSF015601">
    <property type="entry name" value="MTase_slr0722"/>
    <property type="match status" value="1"/>
</dbReference>
<dbReference type="PANTHER" id="PTHR30027:SF3">
    <property type="entry name" value="16S RRNA (URACIL(1498)-N(3))-METHYLTRANSFERASE"/>
    <property type="match status" value="1"/>
</dbReference>
<organism evidence="15 16">
    <name type="scientific">Tepidicaulis marinus</name>
    <dbReference type="NCBI Taxonomy" id="1333998"/>
    <lineage>
        <taxon>Bacteria</taxon>
        <taxon>Pseudomonadati</taxon>
        <taxon>Pseudomonadota</taxon>
        <taxon>Alphaproteobacteria</taxon>
        <taxon>Hyphomicrobiales</taxon>
        <taxon>Parvibaculaceae</taxon>
        <taxon>Tepidicaulis</taxon>
    </lineage>
</organism>
<keyword evidence="8 12" id="KW-0808">Transferase</keyword>
<dbReference type="PANTHER" id="PTHR30027">
    <property type="entry name" value="RIBOSOMAL RNA SMALL SUBUNIT METHYLTRANSFERASE E"/>
    <property type="match status" value="1"/>
</dbReference>
<dbReference type="AlphaFoldDB" id="A0A081BAE1"/>
<evidence type="ECO:0000256" key="8">
    <source>
        <dbReference type="ARBA" id="ARBA00022679"/>
    </source>
</evidence>
<evidence type="ECO:0000259" key="14">
    <source>
        <dbReference type="Pfam" id="PF20260"/>
    </source>
</evidence>
<comment type="caution">
    <text evidence="15">The sequence shown here is derived from an EMBL/GenBank/DDBJ whole genome shotgun (WGS) entry which is preliminary data.</text>
</comment>
<evidence type="ECO:0000256" key="9">
    <source>
        <dbReference type="ARBA" id="ARBA00022691"/>
    </source>
</evidence>
<dbReference type="Pfam" id="PF04452">
    <property type="entry name" value="Methyltrans_RNA"/>
    <property type="match status" value="1"/>
</dbReference>
<dbReference type="Gene3D" id="2.40.240.20">
    <property type="entry name" value="Hypothetical PUA domain-like, domain 1"/>
    <property type="match status" value="1"/>
</dbReference>
<keyword evidence="9 12" id="KW-0949">S-adenosyl-L-methionine</keyword>
<name>A0A081BAE1_9HYPH</name>
<dbReference type="InterPro" id="IPR029028">
    <property type="entry name" value="Alpha/beta_knot_MTases"/>
</dbReference>
<dbReference type="InterPro" id="IPR046887">
    <property type="entry name" value="RsmE_PUA-like"/>
</dbReference>
<dbReference type="NCBIfam" id="NF008696">
    <property type="entry name" value="PRK11713.3-5"/>
    <property type="match status" value="1"/>
</dbReference>
<evidence type="ECO:0000256" key="3">
    <source>
        <dbReference type="ARBA" id="ARBA00012328"/>
    </source>
</evidence>
<evidence type="ECO:0000313" key="16">
    <source>
        <dbReference type="Proteomes" id="UP000028702"/>
    </source>
</evidence>
<accession>A0A081BAE1</accession>
<dbReference type="GO" id="GO:0005737">
    <property type="term" value="C:cytoplasm"/>
    <property type="evidence" value="ECO:0007669"/>
    <property type="project" value="UniProtKB-SubCell"/>
</dbReference>
<evidence type="ECO:0000256" key="2">
    <source>
        <dbReference type="ARBA" id="ARBA00005528"/>
    </source>
</evidence>
<evidence type="ECO:0000256" key="12">
    <source>
        <dbReference type="PIRNR" id="PIRNR015601"/>
    </source>
</evidence>
<dbReference type="EC" id="2.1.1.193" evidence="3 12"/>
<feature type="domain" description="Ribosomal RNA small subunit methyltransferase E PUA-like" evidence="14">
    <location>
        <begin position="36"/>
        <end position="79"/>
    </location>
</feature>
<gene>
    <name evidence="15" type="ORF">M2A_1508</name>
</gene>
<comment type="catalytic activity">
    <reaction evidence="11 12">
        <text>uridine(1498) in 16S rRNA + S-adenosyl-L-methionine = N(3)-methyluridine(1498) in 16S rRNA + S-adenosyl-L-homocysteine + H(+)</text>
        <dbReference type="Rhea" id="RHEA:42920"/>
        <dbReference type="Rhea" id="RHEA-COMP:10283"/>
        <dbReference type="Rhea" id="RHEA-COMP:10284"/>
        <dbReference type="ChEBI" id="CHEBI:15378"/>
        <dbReference type="ChEBI" id="CHEBI:57856"/>
        <dbReference type="ChEBI" id="CHEBI:59789"/>
        <dbReference type="ChEBI" id="CHEBI:65315"/>
        <dbReference type="ChEBI" id="CHEBI:74502"/>
        <dbReference type="EC" id="2.1.1.193"/>
    </reaction>
</comment>
<evidence type="ECO:0000256" key="6">
    <source>
        <dbReference type="ARBA" id="ARBA00022552"/>
    </source>
</evidence>
<dbReference type="SUPFAM" id="SSF88697">
    <property type="entry name" value="PUA domain-like"/>
    <property type="match status" value="1"/>
</dbReference>
<reference evidence="15 16" key="1">
    <citation type="submission" date="2014-07" db="EMBL/GenBank/DDBJ databases">
        <title>Tepidicaulis marinum gen. nov., sp. nov., a novel marine bacterium denitrifying nitrate to nitrous oxide strictly under microaerobic conditions.</title>
        <authorList>
            <person name="Takeuchi M."/>
            <person name="Yamagishi T."/>
            <person name="Kamagata Y."/>
            <person name="Oshima K."/>
            <person name="Hattori M."/>
            <person name="Katayama T."/>
            <person name="Hanada S."/>
            <person name="Tamaki H."/>
            <person name="Marumo K."/>
            <person name="Maeda H."/>
            <person name="Nedachi M."/>
            <person name="Iwasaki W."/>
            <person name="Suwa Y."/>
            <person name="Sakata S."/>
        </authorList>
    </citation>
    <scope>NUCLEOTIDE SEQUENCE [LARGE SCALE GENOMIC DNA]</scope>
    <source>
        <strain evidence="15 16">MA2</strain>
    </source>
</reference>
<keyword evidence="7 12" id="KW-0489">Methyltransferase</keyword>
<comment type="similarity">
    <text evidence="2 12">Belongs to the RNA methyltransferase RsmE family.</text>
</comment>
<keyword evidence="16" id="KW-1185">Reference proteome</keyword>
<dbReference type="EMBL" id="BBIO01000006">
    <property type="protein sequence ID" value="GAK45009.1"/>
    <property type="molecule type" value="Genomic_DNA"/>
</dbReference>
<dbReference type="InterPro" id="IPR029026">
    <property type="entry name" value="tRNA_m1G_MTases_N"/>
</dbReference>
<dbReference type="Gene3D" id="3.40.1280.10">
    <property type="match status" value="1"/>
</dbReference>
<evidence type="ECO:0000256" key="5">
    <source>
        <dbReference type="ARBA" id="ARBA00022490"/>
    </source>
</evidence>
<keyword evidence="6 12" id="KW-0698">rRNA processing</keyword>
<evidence type="ECO:0000256" key="11">
    <source>
        <dbReference type="ARBA" id="ARBA00047944"/>
    </source>
</evidence>
<protein>
    <recommendedName>
        <fullName evidence="4 12">Ribosomal RNA small subunit methyltransferase E</fullName>
        <ecNumber evidence="3 12">2.1.1.193</ecNumber>
    </recommendedName>
</protein>
<sequence>MEKSEGIERAAERCATGKTRLYVTADLAAGVPVQLGRDQAHYLLNVLRLKEGAPILAFNGRDGEWLCTLSEVRKKAASLLPERMTRAQEGLPDIWLLFAPVKKARLDYMVQKAAEMGAGVIQPVMTRFTNVARVKEERIEANLIEAAEQCGLLTVPEFREPQSLEKLLDGWSGQTPARRILFCDESAPPGSALAQLEGERGKGPFALLIGPEGGFAPEERERLLARDDTCALSLGPRIMRADTAAVAALAAVQLVLGDWRGDDG</sequence>
<dbReference type="GO" id="GO:0070042">
    <property type="term" value="F:rRNA (uridine-N3-)-methyltransferase activity"/>
    <property type="evidence" value="ECO:0007669"/>
    <property type="project" value="TreeGrafter"/>
</dbReference>
<dbReference type="eggNOG" id="COG1385">
    <property type="taxonomic scope" value="Bacteria"/>
</dbReference>
<comment type="function">
    <text evidence="10 12">Specifically methylates the N3 position of the uracil ring of uridine 1498 (m3U1498) in 16S rRNA. Acts on the fully assembled 30S ribosomal subunit.</text>
</comment>
<dbReference type="Pfam" id="PF20260">
    <property type="entry name" value="PUA_4"/>
    <property type="match status" value="1"/>
</dbReference>
<evidence type="ECO:0000313" key="15">
    <source>
        <dbReference type="EMBL" id="GAK45009.1"/>
    </source>
</evidence>
<dbReference type="STRING" id="1333998.M2A_1508"/>
<dbReference type="Proteomes" id="UP000028702">
    <property type="component" value="Unassembled WGS sequence"/>
</dbReference>
<evidence type="ECO:0000259" key="13">
    <source>
        <dbReference type="Pfam" id="PF04452"/>
    </source>
</evidence>
<dbReference type="RefSeq" id="WP_045445456.1">
    <property type="nucleotide sequence ID" value="NZ_BBIO01000006.1"/>
</dbReference>
<dbReference type="InterPro" id="IPR006700">
    <property type="entry name" value="RsmE"/>
</dbReference>
<feature type="domain" description="Ribosomal RNA small subunit methyltransferase E methyltransferase" evidence="13">
    <location>
        <begin position="92"/>
        <end position="253"/>
    </location>
</feature>
<dbReference type="GO" id="GO:0070475">
    <property type="term" value="P:rRNA base methylation"/>
    <property type="evidence" value="ECO:0007669"/>
    <property type="project" value="TreeGrafter"/>
</dbReference>
<comment type="subcellular location">
    <subcellularLocation>
        <location evidence="1 12">Cytoplasm</location>
    </subcellularLocation>
</comment>
<evidence type="ECO:0000256" key="7">
    <source>
        <dbReference type="ARBA" id="ARBA00022603"/>
    </source>
</evidence>
<dbReference type="SUPFAM" id="SSF75217">
    <property type="entry name" value="alpha/beta knot"/>
    <property type="match status" value="1"/>
</dbReference>
<evidence type="ECO:0000256" key="1">
    <source>
        <dbReference type="ARBA" id="ARBA00004496"/>
    </source>
</evidence>
<evidence type="ECO:0000256" key="10">
    <source>
        <dbReference type="ARBA" id="ARBA00025699"/>
    </source>
</evidence>